<evidence type="ECO:0000313" key="2">
    <source>
        <dbReference type="EMBL" id="MDR7298698.1"/>
    </source>
</evidence>
<comment type="caution">
    <text evidence="2">The sequence shown here is derived from an EMBL/GenBank/DDBJ whole genome shotgun (WGS) entry which is preliminary data.</text>
</comment>
<evidence type="ECO:0000256" key="1">
    <source>
        <dbReference type="SAM" id="Phobius"/>
    </source>
</evidence>
<protein>
    <submittedName>
        <fullName evidence="2">Membrane-bound metal-dependent hydrolase YbcI (DUF457 family)</fullName>
    </submittedName>
</protein>
<feature type="transmembrane region" description="Helical" evidence="1">
    <location>
        <begin position="51"/>
        <end position="73"/>
    </location>
</feature>
<reference evidence="2 3" key="1">
    <citation type="submission" date="2023-07" db="EMBL/GenBank/DDBJ databases">
        <title>Sorghum-associated microbial communities from plants grown in Nebraska, USA.</title>
        <authorList>
            <person name="Schachtman D."/>
        </authorList>
    </citation>
    <scope>NUCLEOTIDE SEQUENCE [LARGE SCALE GENOMIC DNA]</scope>
    <source>
        <strain evidence="2 3">BE310</strain>
    </source>
</reference>
<dbReference type="GO" id="GO:0016787">
    <property type="term" value="F:hydrolase activity"/>
    <property type="evidence" value="ECO:0007669"/>
    <property type="project" value="UniProtKB-KW"/>
</dbReference>
<keyword evidence="1" id="KW-0812">Transmembrane</keyword>
<gene>
    <name evidence="2" type="ORF">J2X16_004066</name>
</gene>
<organism evidence="2 3">
    <name type="scientific">Pelomonas aquatica</name>
    <dbReference type="NCBI Taxonomy" id="431058"/>
    <lineage>
        <taxon>Bacteria</taxon>
        <taxon>Pseudomonadati</taxon>
        <taxon>Pseudomonadota</taxon>
        <taxon>Betaproteobacteria</taxon>
        <taxon>Burkholderiales</taxon>
        <taxon>Sphaerotilaceae</taxon>
        <taxon>Roseateles</taxon>
    </lineage>
</organism>
<dbReference type="RefSeq" id="WP_310347788.1">
    <property type="nucleotide sequence ID" value="NZ_JAVDXQ010000006.1"/>
</dbReference>
<keyword evidence="2" id="KW-0378">Hydrolase</keyword>
<keyword evidence="1" id="KW-1133">Transmembrane helix</keyword>
<keyword evidence="1" id="KW-0472">Membrane</keyword>
<dbReference type="Proteomes" id="UP001180536">
    <property type="component" value="Unassembled WGS sequence"/>
</dbReference>
<dbReference type="InterPro" id="IPR007404">
    <property type="entry name" value="YdjM-like"/>
</dbReference>
<keyword evidence="3" id="KW-1185">Reference proteome</keyword>
<dbReference type="Pfam" id="PF04307">
    <property type="entry name" value="YdjM"/>
    <property type="match status" value="1"/>
</dbReference>
<feature type="transmembrane region" description="Helical" evidence="1">
    <location>
        <begin position="128"/>
        <end position="150"/>
    </location>
</feature>
<sequence length="157" mass="17164">MPITPFHFGPGAALHAIAPRHVSFLAFCAANVLIDIESLYNLVNRREPVHAFFHTYVGATLVVLGLAGLFWLLGRSPLKRLCGRLTLRPVAIGAALGAWSHVLLDSVMHRDIQPLWPFSTGNALQDWVSLPVLHGACLASALFALVWMGVRKLLRSP</sequence>
<name>A0ABU1ZDK3_9BURK</name>
<evidence type="ECO:0000313" key="3">
    <source>
        <dbReference type="Proteomes" id="UP001180536"/>
    </source>
</evidence>
<proteinExistence type="predicted"/>
<dbReference type="EMBL" id="JAVDXQ010000006">
    <property type="protein sequence ID" value="MDR7298698.1"/>
    <property type="molecule type" value="Genomic_DNA"/>
</dbReference>
<feature type="transmembrane region" description="Helical" evidence="1">
    <location>
        <begin position="85"/>
        <end position="108"/>
    </location>
</feature>
<accession>A0ABU1ZDK3</accession>